<sequence>MSVFALPIGTCQRIEGLMNKFWWQSDGKNSSGIHWLSWERMTKPKKFSGLGFTDIHAFNLAMLGKQGWRLLTKTHSLLDKVFKARYYPKSSFLEASTGPNPSFVWRSILGAQPLIKDVIRRRVGNVEGTLIWANPWLWDPSNMRVSTPKPSFCLDFPVSLLLNDSKDSWNELTVRSWFNLANCDRILMVPISPPLQDDWYWPLEVSGCYSIKSAYRKLAGEVANATGFAHWSMLWKLKVPQAVLLREDGSYGGAFSGIVRCPFEARVGEAFAIKEVLSWLKERGVTEVASFFDCSLLIQALNKQQTDDRSYLGVIESECRLLAFLFHRVPDCPYVRKPAALATRSNSEQFEVVSLPIRRFLTELKDNLKKMENGGGQKEVPDNAPEHCPGTQSEDAGKSDACQGCPNQQICATAPKGPDPAFICFVIEFLDV</sequence>
<dbReference type="Proteomes" id="UP000595140">
    <property type="component" value="Unassembled WGS sequence"/>
</dbReference>
<dbReference type="AlphaFoldDB" id="A0A484N851"/>
<name>A0A484N851_9ASTE</name>
<reference evidence="2 3" key="1">
    <citation type="submission" date="2018-04" db="EMBL/GenBank/DDBJ databases">
        <authorList>
            <person name="Vogel A."/>
        </authorList>
    </citation>
    <scope>NUCLEOTIDE SEQUENCE [LARGE SCALE GENOMIC DNA]</scope>
</reference>
<evidence type="ECO:0000313" key="2">
    <source>
        <dbReference type="EMBL" id="VFQ97541.1"/>
    </source>
</evidence>
<gene>
    <name evidence="2" type="ORF">CCAM_LOCUS39317</name>
</gene>
<proteinExistence type="predicted"/>
<dbReference type="EMBL" id="OOIL02006555">
    <property type="protein sequence ID" value="VFQ97541.1"/>
    <property type="molecule type" value="Genomic_DNA"/>
</dbReference>
<dbReference type="OrthoDB" id="1435764at2759"/>
<accession>A0A484N851</accession>
<dbReference type="PANTHER" id="PTHR33116">
    <property type="entry name" value="REVERSE TRANSCRIPTASE ZINC-BINDING DOMAIN-CONTAINING PROTEIN-RELATED-RELATED"/>
    <property type="match status" value="1"/>
</dbReference>
<keyword evidence="3" id="KW-1185">Reference proteome</keyword>
<dbReference type="PANTHER" id="PTHR33116:SF86">
    <property type="entry name" value="REVERSE TRANSCRIPTASE DOMAIN-CONTAINING PROTEIN"/>
    <property type="match status" value="1"/>
</dbReference>
<protein>
    <recommendedName>
        <fullName evidence="4">RNase H type-1 domain-containing protein</fullName>
    </recommendedName>
</protein>
<feature type="region of interest" description="Disordered" evidence="1">
    <location>
        <begin position="371"/>
        <end position="395"/>
    </location>
</feature>
<evidence type="ECO:0000256" key="1">
    <source>
        <dbReference type="SAM" id="MobiDB-lite"/>
    </source>
</evidence>
<evidence type="ECO:0000313" key="3">
    <source>
        <dbReference type="Proteomes" id="UP000595140"/>
    </source>
</evidence>
<evidence type="ECO:0008006" key="4">
    <source>
        <dbReference type="Google" id="ProtNLM"/>
    </source>
</evidence>
<organism evidence="2 3">
    <name type="scientific">Cuscuta campestris</name>
    <dbReference type="NCBI Taxonomy" id="132261"/>
    <lineage>
        <taxon>Eukaryota</taxon>
        <taxon>Viridiplantae</taxon>
        <taxon>Streptophyta</taxon>
        <taxon>Embryophyta</taxon>
        <taxon>Tracheophyta</taxon>
        <taxon>Spermatophyta</taxon>
        <taxon>Magnoliopsida</taxon>
        <taxon>eudicotyledons</taxon>
        <taxon>Gunneridae</taxon>
        <taxon>Pentapetalae</taxon>
        <taxon>asterids</taxon>
        <taxon>lamiids</taxon>
        <taxon>Solanales</taxon>
        <taxon>Convolvulaceae</taxon>
        <taxon>Cuscuteae</taxon>
        <taxon>Cuscuta</taxon>
        <taxon>Cuscuta subgen. Grammica</taxon>
        <taxon>Cuscuta sect. Cleistogrammica</taxon>
    </lineage>
</organism>